<dbReference type="AlphaFoldDB" id="A0A563E1W7"/>
<keyword evidence="1" id="KW-0808">Transferase</keyword>
<dbReference type="Pfam" id="PF13671">
    <property type="entry name" value="AAA_33"/>
    <property type="match status" value="1"/>
</dbReference>
<evidence type="ECO:0000313" key="1">
    <source>
        <dbReference type="EMBL" id="TWP36540.1"/>
    </source>
</evidence>
<dbReference type="GO" id="GO:0016740">
    <property type="term" value="F:transferase activity"/>
    <property type="evidence" value="ECO:0007669"/>
    <property type="project" value="UniProtKB-KW"/>
</dbReference>
<dbReference type="EMBL" id="VCQV01000011">
    <property type="protein sequence ID" value="TWP36540.1"/>
    <property type="molecule type" value="Genomic_DNA"/>
</dbReference>
<protein>
    <submittedName>
        <fullName evidence="1">Phosphotransferase</fullName>
    </submittedName>
</protein>
<gene>
    <name evidence="1" type="ORF">FGL98_10050</name>
</gene>
<dbReference type="OrthoDB" id="9811893at2"/>
<comment type="caution">
    <text evidence="1">The sequence shown here is derived from an EMBL/GenBank/DDBJ whole genome shotgun (WGS) entry which is preliminary data.</text>
</comment>
<keyword evidence="2" id="KW-1185">Reference proteome</keyword>
<evidence type="ECO:0000313" key="2">
    <source>
        <dbReference type="Proteomes" id="UP000320244"/>
    </source>
</evidence>
<name>A0A563E1W7_9MICO</name>
<accession>A0A563E1W7</accession>
<reference evidence="1 2" key="2">
    <citation type="submission" date="2019-08" db="EMBL/GenBank/DDBJ databases">
        <title>Jejuicoccus antrihumi gen. nov., sp. nov., a new member of the family Dermacoccaceae isolated from a cave.</title>
        <authorList>
            <person name="Schumann P."/>
            <person name="Kim I.S."/>
        </authorList>
    </citation>
    <scope>NUCLEOTIDE SEQUENCE [LARGE SCALE GENOMIC DNA]</scope>
    <source>
        <strain evidence="1 2">C5-26</strain>
    </source>
</reference>
<dbReference type="Gene3D" id="3.40.50.300">
    <property type="entry name" value="P-loop containing nucleotide triphosphate hydrolases"/>
    <property type="match status" value="1"/>
</dbReference>
<dbReference type="InterPro" id="IPR027417">
    <property type="entry name" value="P-loop_NTPase"/>
</dbReference>
<proteinExistence type="predicted"/>
<dbReference type="Proteomes" id="UP000320244">
    <property type="component" value="Unassembled WGS sequence"/>
</dbReference>
<organism evidence="1 2">
    <name type="scientific">Leekyejoonella antrihumi</name>
    <dbReference type="NCBI Taxonomy" id="1660198"/>
    <lineage>
        <taxon>Bacteria</taxon>
        <taxon>Bacillati</taxon>
        <taxon>Actinomycetota</taxon>
        <taxon>Actinomycetes</taxon>
        <taxon>Micrococcales</taxon>
        <taxon>Dermacoccaceae</taxon>
        <taxon>Leekyejoonella</taxon>
    </lineage>
</organism>
<dbReference type="RefSeq" id="WP_146316623.1">
    <property type="nucleotide sequence ID" value="NZ_VCQV01000011.1"/>
</dbReference>
<reference evidence="1 2" key="1">
    <citation type="submission" date="2019-05" db="EMBL/GenBank/DDBJ databases">
        <authorList>
            <person name="Lee S.D."/>
        </authorList>
    </citation>
    <scope>NUCLEOTIDE SEQUENCE [LARGE SCALE GENOMIC DNA]</scope>
    <source>
        <strain evidence="1 2">C5-26</strain>
    </source>
</reference>
<dbReference type="SUPFAM" id="SSF52540">
    <property type="entry name" value="P-loop containing nucleoside triphosphate hydrolases"/>
    <property type="match status" value="1"/>
</dbReference>
<sequence length="191" mass="20513">MTAPDAPSPGRLFVITGAQAAGKSTVGLALAEALSKAVFIDGDLIGNTVVSGKDLITEPATVGAIEQLFLRYAGALTLADVYRTAGFDAVVADNIFGDYLDDFLEIAAPEPVHLVVLHPSIDTIYDRDAQRRKNAYRDGITVEDLWHTVEEHTSRVGLWLDTTSMSVAQTITRVLRNLNEALVDTADLADS</sequence>